<dbReference type="InterPro" id="IPR035959">
    <property type="entry name" value="RutC-like_sf"/>
</dbReference>
<protein>
    <submittedName>
        <fullName evidence="2">Enamine deaminase RidA, house cleaning of reactive enamine intermediates, YjgF/YER057c/UK114 family</fullName>
    </submittedName>
</protein>
<evidence type="ECO:0000313" key="3">
    <source>
        <dbReference type="Proteomes" id="UP000183447"/>
    </source>
</evidence>
<reference evidence="2 3" key="1">
    <citation type="submission" date="2016-11" db="EMBL/GenBank/DDBJ databases">
        <authorList>
            <person name="Jaros S."/>
            <person name="Januszkiewicz K."/>
            <person name="Wedrychowicz H."/>
        </authorList>
    </citation>
    <scope>NUCLEOTIDE SEQUENCE [LARGE SCALE GENOMIC DNA]</scope>
    <source>
        <strain evidence="2 3">ATCC 23634</strain>
    </source>
</reference>
<dbReference type="EMBL" id="FPKU01000001">
    <property type="protein sequence ID" value="SFZ82857.1"/>
    <property type="molecule type" value="Genomic_DNA"/>
</dbReference>
<gene>
    <name evidence="2" type="ORF">SAMN02983003_1316</name>
</gene>
<dbReference type="PANTHER" id="PTHR11803">
    <property type="entry name" value="2-IMINOBUTANOATE/2-IMINOPROPANOATE DEAMINASE RIDA"/>
    <property type="match status" value="1"/>
</dbReference>
<accession>A0A1K2HVN0</accession>
<dbReference type="AlphaFoldDB" id="A0A1K2HVN0"/>
<dbReference type="STRING" id="665118.SAMN02983003_1316"/>
<evidence type="ECO:0000256" key="1">
    <source>
        <dbReference type="ARBA" id="ARBA00010552"/>
    </source>
</evidence>
<organism evidence="2 3">
    <name type="scientific">Devosia enhydra</name>
    <dbReference type="NCBI Taxonomy" id="665118"/>
    <lineage>
        <taxon>Bacteria</taxon>
        <taxon>Pseudomonadati</taxon>
        <taxon>Pseudomonadota</taxon>
        <taxon>Alphaproteobacteria</taxon>
        <taxon>Hyphomicrobiales</taxon>
        <taxon>Devosiaceae</taxon>
        <taxon>Devosia</taxon>
    </lineage>
</organism>
<dbReference type="OrthoDB" id="583118at2"/>
<dbReference type="Proteomes" id="UP000183447">
    <property type="component" value="Unassembled WGS sequence"/>
</dbReference>
<evidence type="ECO:0000313" key="2">
    <source>
        <dbReference type="EMBL" id="SFZ82857.1"/>
    </source>
</evidence>
<sequence>MDHIDTGIAPSTGPVSDAIRDGRLYWTVVVAEDPKTGEIEKGPIEVQTRRALLNLEQSMRAAGGTLANIVQVQVFLVDRADGPGMNKVYGEFFKAPYPVRATVVVKELMAEGLRIEILAQAVIDPA</sequence>
<dbReference type="GO" id="GO:0005829">
    <property type="term" value="C:cytosol"/>
    <property type="evidence" value="ECO:0007669"/>
    <property type="project" value="TreeGrafter"/>
</dbReference>
<dbReference type="GO" id="GO:0019239">
    <property type="term" value="F:deaminase activity"/>
    <property type="evidence" value="ECO:0007669"/>
    <property type="project" value="TreeGrafter"/>
</dbReference>
<comment type="similarity">
    <text evidence="1">Belongs to the RutC family.</text>
</comment>
<dbReference type="CDD" id="cd00448">
    <property type="entry name" value="YjgF_YER057c_UK114_family"/>
    <property type="match status" value="1"/>
</dbReference>
<dbReference type="Pfam" id="PF01042">
    <property type="entry name" value="Ribonuc_L-PSP"/>
    <property type="match status" value="1"/>
</dbReference>
<proteinExistence type="inferred from homology"/>
<name>A0A1K2HVN0_9HYPH</name>
<dbReference type="RefSeq" id="WP_072340038.1">
    <property type="nucleotide sequence ID" value="NZ_FPKU01000001.1"/>
</dbReference>
<dbReference type="SUPFAM" id="SSF55298">
    <property type="entry name" value="YjgF-like"/>
    <property type="match status" value="1"/>
</dbReference>
<dbReference type="PANTHER" id="PTHR11803:SF39">
    <property type="entry name" value="2-IMINOBUTANOATE_2-IMINOPROPANOATE DEAMINASE"/>
    <property type="match status" value="1"/>
</dbReference>
<dbReference type="Gene3D" id="3.30.1330.40">
    <property type="entry name" value="RutC-like"/>
    <property type="match status" value="1"/>
</dbReference>
<keyword evidence="3" id="KW-1185">Reference proteome</keyword>
<dbReference type="InterPro" id="IPR019897">
    <property type="entry name" value="RidA_CS"/>
</dbReference>
<dbReference type="InterPro" id="IPR006175">
    <property type="entry name" value="YjgF/YER057c/UK114"/>
</dbReference>
<dbReference type="PROSITE" id="PS01094">
    <property type="entry name" value="UPF0076"/>
    <property type="match status" value="1"/>
</dbReference>